<dbReference type="AlphaFoldDB" id="A0A507BGY7"/>
<sequence>MSSSGNNDETRPYTIPYTGSIAIKQADGSYVASSSVGKSSVNTAHPSAQVKAPVVAQEAPGPSNPYPASSSGGGQQAEEPLPGTEAHAMKHKFHKH</sequence>
<feature type="region of interest" description="Disordered" evidence="1">
    <location>
        <begin position="28"/>
        <end position="96"/>
    </location>
</feature>
<evidence type="ECO:0000256" key="1">
    <source>
        <dbReference type="SAM" id="MobiDB-lite"/>
    </source>
</evidence>
<protein>
    <submittedName>
        <fullName evidence="2">Uncharacterized protein</fullName>
    </submittedName>
</protein>
<name>A0A507BGY7_9PEZI</name>
<proteinExistence type="predicted"/>
<dbReference type="RefSeq" id="XP_030997699.1">
    <property type="nucleotide sequence ID" value="XM_031137496.1"/>
</dbReference>
<keyword evidence="3" id="KW-1185">Reference proteome</keyword>
<dbReference type="EMBL" id="SKBQ01000001">
    <property type="protein sequence ID" value="TPX15988.1"/>
    <property type="molecule type" value="Genomic_DNA"/>
</dbReference>
<evidence type="ECO:0000313" key="3">
    <source>
        <dbReference type="Proteomes" id="UP000319257"/>
    </source>
</evidence>
<evidence type="ECO:0000313" key="2">
    <source>
        <dbReference type="EMBL" id="TPX15988.1"/>
    </source>
</evidence>
<organism evidence="2 3">
    <name type="scientific">Thyridium curvatum</name>
    <dbReference type="NCBI Taxonomy" id="1093900"/>
    <lineage>
        <taxon>Eukaryota</taxon>
        <taxon>Fungi</taxon>
        <taxon>Dikarya</taxon>
        <taxon>Ascomycota</taxon>
        <taxon>Pezizomycotina</taxon>
        <taxon>Sordariomycetes</taxon>
        <taxon>Sordariomycetidae</taxon>
        <taxon>Thyridiales</taxon>
        <taxon>Thyridiaceae</taxon>
        <taxon>Thyridium</taxon>
    </lineage>
</organism>
<dbReference type="Proteomes" id="UP000319257">
    <property type="component" value="Unassembled WGS sequence"/>
</dbReference>
<dbReference type="GeneID" id="41967769"/>
<reference evidence="2 3" key="1">
    <citation type="submission" date="2019-06" db="EMBL/GenBank/DDBJ databases">
        <title>Draft genome sequence of the filamentous fungus Phialemoniopsis curvata isolated from diesel fuel.</title>
        <authorList>
            <person name="Varaljay V.A."/>
            <person name="Lyon W.J."/>
            <person name="Crouch A.L."/>
            <person name="Drake C.E."/>
            <person name="Hollomon J.M."/>
            <person name="Nadeau L.J."/>
            <person name="Nunn H.S."/>
            <person name="Stevenson B.S."/>
            <person name="Bojanowski C.L."/>
            <person name="Crookes-Goodson W.J."/>
        </authorList>
    </citation>
    <scope>NUCLEOTIDE SEQUENCE [LARGE SCALE GENOMIC DNA]</scope>
    <source>
        <strain evidence="2 3">D216</strain>
    </source>
</reference>
<gene>
    <name evidence="2" type="ORF">E0L32_000322</name>
</gene>
<comment type="caution">
    <text evidence="2">The sequence shown here is derived from an EMBL/GenBank/DDBJ whole genome shotgun (WGS) entry which is preliminary data.</text>
</comment>
<feature type="compositionally biased region" description="Low complexity" evidence="1">
    <location>
        <begin position="29"/>
        <end position="41"/>
    </location>
</feature>
<accession>A0A507BGY7</accession>
<dbReference type="InParanoid" id="A0A507BGY7"/>